<reference evidence="2" key="1">
    <citation type="journal article" date="2023" name="Mol. Biol. Evol.">
        <title>Third-Generation Sequencing Reveals the Adaptive Role of the Epigenome in Three Deep-Sea Polychaetes.</title>
        <authorList>
            <person name="Perez M."/>
            <person name="Aroh O."/>
            <person name="Sun Y."/>
            <person name="Lan Y."/>
            <person name="Juniper S.K."/>
            <person name="Young C.R."/>
            <person name="Angers B."/>
            <person name="Qian P.Y."/>
        </authorList>
    </citation>
    <scope>NUCLEOTIDE SEQUENCE</scope>
    <source>
        <strain evidence="2">R07B-5</strain>
    </source>
</reference>
<proteinExistence type="predicted"/>
<dbReference type="InterPro" id="IPR036465">
    <property type="entry name" value="vWFA_dom_sf"/>
</dbReference>
<gene>
    <name evidence="2" type="ORF">NP493_92g03036</name>
</gene>
<evidence type="ECO:0000313" key="2">
    <source>
        <dbReference type="EMBL" id="KAK2189963.1"/>
    </source>
</evidence>
<dbReference type="Gene3D" id="3.40.50.410">
    <property type="entry name" value="von Willebrand factor, type A domain"/>
    <property type="match status" value="1"/>
</dbReference>
<protein>
    <recommendedName>
        <fullName evidence="1">VWFA domain-containing protein</fullName>
    </recommendedName>
</protein>
<dbReference type="PROSITE" id="PS50234">
    <property type="entry name" value="VWFA"/>
    <property type="match status" value="1"/>
</dbReference>
<accession>A0AAD9P863</accession>
<dbReference type="PRINTS" id="PR00453">
    <property type="entry name" value="VWFADOMAIN"/>
</dbReference>
<evidence type="ECO:0000259" key="1">
    <source>
        <dbReference type="PROSITE" id="PS50234"/>
    </source>
</evidence>
<organism evidence="2 3">
    <name type="scientific">Ridgeia piscesae</name>
    <name type="common">Tubeworm</name>
    <dbReference type="NCBI Taxonomy" id="27915"/>
    <lineage>
        <taxon>Eukaryota</taxon>
        <taxon>Metazoa</taxon>
        <taxon>Spiralia</taxon>
        <taxon>Lophotrochozoa</taxon>
        <taxon>Annelida</taxon>
        <taxon>Polychaeta</taxon>
        <taxon>Sedentaria</taxon>
        <taxon>Canalipalpata</taxon>
        <taxon>Sabellida</taxon>
        <taxon>Siboglinidae</taxon>
        <taxon>Ridgeia</taxon>
    </lineage>
</organism>
<comment type="caution">
    <text evidence="2">The sequence shown here is derived from an EMBL/GenBank/DDBJ whole genome shotgun (WGS) entry which is preliminary data.</text>
</comment>
<evidence type="ECO:0000313" key="3">
    <source>
        <dbReference type="Proteomes" id="UP001209878"/>
    </source>
</evidence>
<dbReference type="InterPro" id="IPR050525">
    <property type="entry name" value="ECM_Assembly_Org"/>
</dbReference>
<dbReference type="Pfam" id="PF00092">
    <property type="entry name" value="VWA"/>
    <property type="match status" value="1"/>
</dbReference>
<keyword evidence="3" id="KW-1185">Reference proteome</keyword>
<feature type="domain" description="VWFA" evidence="1">
    <location>
        <begin position="17"/>
        <end position="160"/>
    </location>
</feature>
<dbReference type="SMART" id="SM00327">
    <property type="entry name" value="VWA"/>
    <property type="match status" value="1"/>
</dbReference>
<sequence>MYRTTLIDAVQCEEKADIVFLIDSSGSVQETSAENWKLVLTFIGGIVNRLPVSRDEIRIGALEFSSDAITESILYLNNDLNKANLERTIGSMHHYGGNTNTAAALRMCRELMFHESKGHRAGVRSIAILLTDGISNVNSNATSSEARSLKQAGVQQFLTQ</sequence>
<dbReference type="AlphaFoldDB" id="A0AAD9P863"/>
<name>A0AAD9P863_RIDPI</name>
<dbReference type="Proteomes" id="UP001209878">
    <property type="component" value="Unassembled WGS sequence"/>
</dbReference>
<dbReference type="InterPro" id="IPR002035">
    <property type="entry name" value="VWF_A"/>
</dbReference>
<dbReference type="PANTHER" id="PTHR24020">
    <property type="entry name" value="COLLAGEN ALPHA"/>
    <property type="match status" value="1"/>
</dbReference>
<dbReference type="SUPFAM" id="SSF53300">
    <property type="entry name" value="vWA-like"/>
    <property type="match status" value="1"/>
</dbReference>
<dbReference type="EMBL" id="JAODUO010000092">
    <property type="protein sequence ID" value="KAK2189963.1"/>
    <property type="molecule type" value="Genomic_DNA"/>
</dbReference>
<dbReference type="PANTHER" id="PTHR24020:SF84">
    <property type="entry name" value="VWFA DOMAIN-CONTAINING PROTEIN"/>
    <property type="match status" value="1"/>
</dbReference>